<dbReference type="EMBL" id="CP001706">
    <property type="protein sequence ID" value="ACV09338.1"/>
    <property type="molecule type" value="Genomic_DNA"/>
</dbReference>
<sequence length="311" mass="35208">MTTTWLTYDQWTEEHDTHRERARGLTATFRAAQERGERHEIEEFLFSYYPIRPRRLERWSAGVGVGLWVPAGVGCGDARAEVDRVADGRWMRVVEGPDGVGVELDVAAFVKDRGATVRFVRSLLAQTDGRAPQLGCFGLHEWAMVYRSVEPRHGLPLRLGEQGTNDVVDAQRLRCTHVDAFRFFTPAAVPRNRWQPTRETQPALEQPGCLHANMDLYKWAWKLQPAVPGGLLLDCFELARDIRYLDMQASPYDVSRFGLPAVMVETAGGRAEYARRQKEFAERSQPLRRRLIEVCDEVLARAEAAAGLCVA</sequence>
<protein>
    <recommendedName>
        <fullName evidence="3">3-methyladenine DNA glycosylase</fullName>
    </recommendedName>
</protein>
<gene>
    <name evidence="1" type="ordered locus">Jden_1692</name>
</gene>
<dbReference type="KEGG" id="jde:Jden_1692"/>
<dbReference type="HOGENOM" id="CLU_053604_0_0_11"/>
<name>C7QYU9_JONDD</name>
<dbReference type="Proteomes" id="UP000000628">
    <property type="component" value="Chromosome"/>
</dbReference>
<accession>C7QYU9</accession>
<dbReference type="STRING" id="471856.Jden_1692"/>
<dbReference type="RefSeq" id="WP_015771966.1">
    <property type="nucleotide sequence ID" value="NC_013174.1"/>
</dbReference>
<reference evidence="1 2" key="1">
    <citation type="journal article" date="2009" name="Stand. Genomic Sci.">
        <title>Complete genome sequence of Jonesia denitrificans type strain (Prevot 55134).</title>
        <authorList>
            <person name="Pukall R."/>
            <person name="Gehrich-Schroter G."/>
            <person name="Lapidus A."/>
            <person name="Nolan M."/>
            <person name="Glavina Del Rio T."/>
            <person name="Lucas S."/>
            <person name="Chen F."/>
            <person name="Tice H."/>
            <person name="Pitluck S."/>
            <person name="Cheng J.F."/>
            <person name="Copeland A."/>
            <person name="Saunders E."/>
            <person name="Brettin T."/>
            <person name="Detter J.C."/>
            <person name="Bruce D."/>
            <person name="Goodwin L."/>
            <person name="Pati A."/>
            <person name="Ivanova N."/>
            <person name="Mavromatis K."/>
            <person name="Ovchinnikova G."/>
            <person name="Chen A."/>
            <person name="Palaniappan K."/>
            <person name="Land M."/>
            <person name="Hauser L."/>
            <person name="Chang Y.J."/>
            <person name="Jeffries C.D."/>
            <person name="Chain P."/>
            <person name="Goker M."/>
            <person name="Bristow J."/>
            <person name="Eisen J.A."/>
            <person name="Markowitz V."/>
            <person name="Hugenholtz P."/>
            <person name="Kyrpides N.C."/>
            <person name="Klenk H.P."/>
            <person name="Han C."/>
        </authorList>
    </citation>
    <scope>NUCLEOTIDE SEQUENCE [LARGE SCALE GENOMIC DNA]</scope>
    <source>
        <strain evidence="2">ATCC 14870 / DSM 20603 / BCRC 15368 / CIP 55.134 / JCM 11481 / NBRC 15587 / NCTC 10816 / Prevot 55134</strain>
    </source>
</reference>
<evidence type="ECO:0008006" key="3">
    <source>
        <dbReference type="Google" id="ProtNLM"/>
    </source>
</evidence>
<dbReference type="AlphaFoldDB" id="C7QYU9"/>
<dbReference type="eggNOG" id="ENOG502Z7SZ">
    <property type="taxonomic scope" value="Bacteria"/>
</dbReference>
<evidence type="ECO:0000313" key="1">
    <source>
        <dbReference type="EMBL" id="ACV09338.1"/>
    </source>
</evidence>
<dbReference type="OrthoDB" id="9790578at2"/>
<organism evidence="1 2">
    <name type="scientific">Jonesia denitrificans (strain ATCC 14870 / DSM 20603 / BCRC 15368 / CIP 55.134 / JCM 11481 / NBRC 15587 / NCTC 10816 / Prevot 55134)</name>
    <name type="common">Listeria denitrificans</name>
    <dbReference type="NCBI Taxonomy" id="471856"/>
    <lineage>
        <taxon>Bacteria</taxon>
        <taxon>Bacillati</taxon>
        <taxon>Actinomycetota</taxon>
        <taxon>Actinomycetes</taxon>
        <taxon>Micrococcales</taxon>
        <taxon>Jonesiaceae</taxon>
        <taxon>Jonesia</taxon>
    </lineage>
</organism>
<evidence type="ECO:0000313" key="2">
    <source>
        <dbReference type="Proteomes" id="UP000000628"/>
    </source>
</evidence>
<keyword evidence="2" id="KW-1185">Reference proteome</keyword>
<proteinExistence type="predicted"/>